<evidence type="ECO:0000313" key="2">
    <source>
        <dbReference type="Proteomes" id="UP000487649"/>
    </source>
</evidence>
<sequence length="108" mass="12010">MNTPMINGIKILFTDGEEYGLLGAKQAVNESEIFEGVRYLINIEARGTKGPAVMFETSPNNAAIMDLFKKSEHPFSYSITPEIYRLLPNGSDFTIFLQHDLPGINISV</sequence>
<proteinExistence type="predicted"/>
<evidence type="ECO:0000313" key="1">
    <source>
        <dbReference type="EMBL" id="MTK22165.1"/>
    </source>
</evidence>
<dbReference type="OrthoDB" id="9762302at2"/>
<protein>
    <submittedName>
        <fullName evidence="1">M28 family peptidase</fullName>
    </submittedName>
</protein>
<name>A0A6A8SCP0_9FIRM</name>
<dbReference type="EMBL" id="WMQE01000031">
    <property type="protein sequence ID" value="MTK22165.1"/>
    <property type="molecule type" value="Genomic_DNA"/>
</dbReference>
<organism evidence="1 2">
    <name type="scientific">Turicibacter sanguinis</name>
    <dbReference type="NCBI Taxonomy" id="154288"/>
    <lineage>
        <taxon>Bacteria</taxon>
        <taxon>Bacillati</taxon>
        <taxon>Bacillota</taxon>
        <taxon>Erysipelotrichia</taxon>
        <taxon>Erysipelotrichales</taxon>
        <taxon>Turicibacteraceae</taxon>
        <taxon>Turicibacter</taxon>
    </lineage>
</organism>
<gene>
    <name evidence="1" type="ORF">GMA92_12165</name>
</gene>
<accession>A0A6A8SCP0</accession>
<dbReference type="SUPFAM" id="SSF53187">
    <property type="entry name" value="Zn-dependent exopeptidases"/>
    <property type="match status" value="1"/>
</dbReference>
<dbReference type="Proteomes" id="UP000487649">
    <property type="component" value="Unassembled WGS sequence"/>
</dbReference>
<dbReference type="Pfam" id="PF04389">
    <property type="entry name" value="Peptidase_M28"/>
    <property type="match status" value="1"/>
</dbReference>
<dbReference type="RefSeq" id="WP_006785742.1">
    <property type="nucleotide sequence ID" value="NZ_CAJJOK010000009.1"/>
</dbReference>
<comment type="caution">
    <text evidence="1">The sequence shown here is derived from an EMBL/GenBank/DDBJ whole genome shotgun (WGS) entry which is preliminary data.</text>
</comment>
<reference evidence="1 2" key="1">
    <citation type="journal article" date="2019" name="Nat. Med.">
        <title>A library of human gut bacterial isolates paired with longitudinal multiomics data enables mechanistic microbiome research.</title>
        <authorList>
            <person name="Poyet M."/>
            <person name="Groussin M."/>
            <person name="Gibbons S.M."/>
            <person name="Avila-Pacheco J."/>
            <person name="Jiang X."/>
            <person name="Kearney S.M."/>
            <person name="Perrotta A.R."/>
            <person name="Berdy B."/>
            <person name="Zhao S."/>
            <person name="Lieberman T.D."/>
            <person name="Swanson P.K."/>
            <person name="Smith M."/>
            <person name="Roesemann S."/>
            <person name="Alexander J.E."/>
            <person name="Rich S.A."/>
            <person name="Livny J."/>
            <person name="Vlamakis H."/>
            <person name="Clish C."/>
            <person name="Bullock K."/>
            <person name="Deik A."/>
            <person name="Scott J."/>
            <person name="Pierce K.A."/>
            <person name="Xavier R.J."/>
            <person name="Alm E.J."/>
        </authorList>
    </citation>
    <scope>NUCLEOTIDE SEQUENCE [LARGE SCALE GENOMIC DNA]</scope>
    <source>
        <strain evidence="1 2">BIOML-A198</strain>
    </source>
</reference>
<dbReference type="Gene3D" id="3.40.630.10">
    <property type="entry name" value="Zn peptidases"/>
    <property type="match status" value="1"/>
</dbReference>
<dbReference type="InterPro" id="IPR007484">
    <property type="entry name" value="Peptidase_M28"/>
</dbReference>
<dbReference type="AlphaFoldDB" id="A0A6A8SCP0"/>